<dbReference type="InParanoid" id="A0A3B5KNF7"/>
<feature type="domain" description="C2H2-type" evidence="15">
    <location>
        <begin position="340"/>
        <end position="368"/>
    </location>
</feature>
<keyword evidence="5" id="KW-0677">Repeat</keyword>
<sequence>MSELFMECVEEELEPWQKQAPQIHLIEDDDDEPIFVAAAREFNIAETMVRRWRKQEDDLRRAKATRQSFRGNKARWPQLEDKLGQWVIEHTAAGGSVSTNSIRLMAKAIARDMKIDDFRGGPSWCFRFMKRRNLSIRSGSTISQQLADDYEEKLDIFRTFCTDITEHKIRPEHIGNMDEVPFTFEIEPYCRENGHRCFMCGSKPASPNVDNGPNKRIMLVSEFYYGQFEGDAHKLMRKTNTTFKCRSCLKVLKNNIRFMNHMKHHLELEKQNSESWESHTTCQHCYRQYMTPFQLQCHIESAHSRIESSTNCKICELAFGSEQGLLEHMKEDHKPGEMPYVCQVCNYRSSFFSDVETHFRTVHENTKELLCPFCLKILRSGHMYMQHYMKHQRKGIHRCGKCRLNFLTYKEKVEHRTHVHKTFRKPKALEGLPAGTKVTIRASLTGKAPTQHSSSDRPSTVTISPDGVGERASQAVVKSRAKSTGTGAVKASMGPPSKKQCGDPSRNNLALRNLSADGGRYTCIECCSVVDHFFSHFPMVLACGACKYRTSCKVSIGNHMIKFHSTRKTPQKMDYSKNPSSLKLTLVCLNCDLLVDVSSGDLMTKHLTDQPNHICKVIQDRGMCGFLCLVPSEYWPDVA</sequence>
<feature type="compositionally biased region" description="Polar residues" evidence="14">
    <location>
        <begin position="448"/>
        <end position="463"/>
    </location>
</feature>
<feature type="region of interest" description="Disordered" evidence="14">
    <location>
        <begin position="445"/>
        <end position="505"/>
    </location>
</feature>
<dbReference type="SUPFAM" id="SSF57667">
    <property type="entry name" value="beta-beta-alpha zinc fingers"/>
    <property type="match status" value="1"/>
</dbReference>
<dbReference type="InterPro" id="IPR059074">
    <property type="entry name" value="zf-C2H2_Z280C_D"/>
</dbReference>
<dbReference type="Pfam" id="PF25429">
    <property type="entry name" value="zf-POGZ"/>
    <property type="match status" value="1"/>
</dbReference>
<dbReference type="Gene3D" id="3.30.160.60">
    <property type="entry name" value="Classic Zinc Finger"/>
    <property type="match status" value="1"/>
</dbReference>
<reference evidence="17" key="3">
    <citation type="submission" date="2025-09" db="UniProtKB">
        <authorList>
            <consortium name="Ensembl"/>
        </authorList>
    </citation>
    <scope>IDENTIFICATION</scope>
</reference>
<evidence type="ECO:0000256" key="8">
    <source>
        <dbReference type="ARBA" id="ARBA00022843"/>
    </source>
</evidence>
<dbReference type="InterPro" id="IPR036236">
    <property type="entry name" value="Znf_C2H2_sf"/>
</dbReference>
<dbReference type="InterPro" id="IPR057618">
    <property type="entry name" value="Znf_POGZ/Z280C-D-like"/>
</dbReference>
<dbReference type="PROSITE" id="PS50157">
    <property type="entry name" value="ZINC_FINGER_C2H2_2"/>
    <property type="match status" value="1"/>
</dbReference>
<keyword evidence="18" id="KW-1185">Reference proteome</keyword>
<evidence type="ECO:0000256" key="11">
    <source>
        <dbReference type="ARBA" id="ARBA00023163"/>
    </source>
</evidence>
<dbReference type="Pfam" id="PF03221">
    <property type="entry name" value="HTH_Tnp_Tc5"/>
    <property type="match status" value="1"/>
</dbReference>
<evidence type="ECO:0000256" key="7">
    <source>
        <dbReference type="ARBA" id="ARBA00022833"/>
    </source>
</evidence>
<proteinExistence type="predicted"/>
<evidence type="ECO:0000256" key="4">
    <source>
        <dbReference type="ARBA" id="ARBA00022723"/>
    </source>
</evidence>
<keyword evidence="3" id="KW-1017">Isopeptide bond</keyword>
<comment type="function">
    <text evidence="1">May function as a transcription factor.</text>
</comment>
<evidence type="ECO:0000256" key="13">
    <source>
        <dbReference type="PROSITE-ProRule" id="PRU00042"/>
    </source>
</evidence>
<dbReference type="Pfam" id="PF25414">
    <property type="entry name" value="zf-C2H2_Z280C_D"/>
    <property type="match status" value="1"/>
</dbReference>
<keyword evidence="8" id="KW-0832">Ubl conjugation</keyword>
<evidence type="ECO:0000259" key="16">
    <source>
        <dbReference type="PROSITE" id="PS51253"/>
    </source>
</evidence>
<dbReference type="PROSITE" id="PS51253">
    <property type="entry name" value="HTH_CENPB"/>
    <property type="match status" value="1"/>
</dbReference>
<evidence type="ECO:0000256" key="6">
    <source>
        <dbReference type="ARBA" id="ARBA00022771"/>
    </source>
</evidence>
<reference evidence="17" key="2">
    <citation type="submission" date="2025-08" db="UniProtKB">
        <authorList>
            <consortium name="Ensembl"/>
        </authorList>
    </citation>
    <scope>IDENTIFICATION</scope>
</reference>
<dbReference type="GO" id="GO:0000978">
    <property type="term" value="F:RNA polymerase II cis-regulatory region sequence-specific DNA binding"/>
    <property type="evidence" value="ECO:0007669"/>
    <property type="project" value="TreeGrafter"/>
</dbReference>
<comment type="subcellular location">
    <subcellularLocation>
        <location evidence="2">Nucleus</location>
    </subcellularLocation>
</comment>
<keyword evidence="9" id="KW-0805">Transcription regulation</keyword>
<dbReference type="Proteomes" id="UP000005226">
    <property type="component" value="Chromosome 13"/>
</dbReference>
<evidence type="ECO:0000313" key="18">
    <source>
        <dbReference type="Proteomes" id="UP000005226"/>
    </source>
</evidence>
<evidence type="ECO:0000256" key="3">
    <source>
        <dbReference type="ARBA" id="ARBA00022499"/>
    </source>
</evidence>
<dbReference type="InterPro" id="IPR013087">
    <property type="entry name" value="Znf_C2H2_type"/>
</dbReference>
<evidence type="ECO:0000256" key="12">
    <source>
        <dbReference type="ARBA" id="ARBA00023242"/>
    </source>
</evidence>
<evidence type="ECO:0000259" key="15">
    <source>
        <dbReference type="PROSITE" id="PS50157"/>
    </source>
</evidence>
<evidence type="ECO:0000256" key="1">
    <source>
        <dbReference type="ARBA" id="ARBA00003729"/>
    </source>
</evidence>
<dbReference type="GO" id="GO:0008270">
    <property type="term" value="F:zinc ion binding"/>
    <property type="evidence" value="ECO:0007669"/>
    <property type="project" value="UniProtKB-KW"/>
</dbReference>
<gene>
    <name evidence="17" type="primary">znf280d</name>
</gene>
<feature type="domain" description="HTH CENPB-type" evidence="16">
    <location>
        <begin position="67"/>
        <end position="138"/>
    </location>
</feature>
<evidence type="ECO:0000256" key="9">
    <source>
        <dbReference type="ARBA" id="ARBA00023015"/>
    </source>
</evidence>
<organism evidence="17 18">
    <name type="scientific">Takifugu rubripes</name>
    <name type="common">Japanese pufferfish</name>
    <name type="synonym">Fugu rubripes</name>
    <dbReference type="NCBI Taxonomy" id="31033"/>
    <lineage>
        <taxon>Eukaryota</taxon>
        <taxon>Metazoa</taxon>
        <taxon>Chordata</taxon>
        <taxon>Craniata</taxon>
        <taxon>Vertebrata</taxon>
        <taxon>Euteleostomi</taxon>
        <taxon>Actinopterygii</taxon>
        <taxon>Neopterygii</taxon>
        <taxon>Teleostei</taxon>
        <taxon>Neoteleostei</taxon>
        <taxon>Acanthomorphata</taxon>
        <taxon>Eupercaria</taxon>
        <taxon>Tetraodontiformes</taxon>
        <taxon>Tetradontoidea</taxon>
        <taxon>Tetraodontidae</taxon>
        <taxon>Takifugu</taxon>
    </lineage>
</organism>
<dbReference type="AlphaFoldDB" id="A0A3B5KNF7"/>
<dbReference type="SMART" id="SM00674">
    <property type="entry name" value="CENPB"/>
    <property type="match status" value="1"/>
</dbReference>
<reference evidence="17 18" key="1">
    <citation type="journal article" date="2011" name="Genome Biol. Evol.">
        <title>Integration of the genetic map and genome assembly of fugu facilitates insights into distinct features of genome evolution in teleosts and mammals.</title>
        <authorList>
            <person name="Kai W."/>
            <person name="Kikuchi K."/>
            <person name="Tohari S."/>
            <person name="Chew A.K."/>
            <person name="Tay A."/>
            <person name="Fujiwara A."/>
            <person name="Hosoya S."/>
            <person name="Suetake H."/>
            <person name="Naruse K."/>
            <person name="Brenner S."/>
            <person name="Suzuki Y."/>
            <person name="Venkatesh B."/>
        </authorList>
    </citation>
    <scope>NUCLEOTIDE SEQUENCE [LARGE SCALE GENOMIC DNA]</scope>
</reference>
<keyword evidence="10" id="KW-0238">DNA-binding</keyword>
<dbReference type="PROSITE" id="PS00028">
    <property type="entry name" value="ZINC_FINGER_C2H2_1"/>
    <property type="match status" value="4"/>
</dbReference>
<dbReference type="FunFam" id="3.30.160.60:FF:000298">
    <property type="entry name" value="zinc finger protein 280D isoform X1"/>
    <property type="match status" value="1"/>
</dbReference>
<dbReference type="OMA" id="ENGHRCF"/>
<dbReference type="PANTHER" id="PTHR24388">
    <property type="entry name" value="ZINC FINGER PROTEIN"/>
    <property type="match status" value="1"/>
</dbReference>
<dbReference type="InterPro" id="IPR006600">
    <property type="entry name" value="HTH_CenpB_DNA-bd_dom"/>
</dbReference>
<dbReference type="InterPro" id="IPR009057">
    <property type="entry name" value="Homeodomain-like_sf"/>
</dbReference>
<name>A0A3B5KNF7_TAKRU</name>
<keyword evidence="6 13" id="KW-0863">Zinc-finger</keyword>
<dbReference type="SMART" id="SM00355">
    <property type="entry name" value="ZnF_C2H2"/>
    <property type="match status" value="7"/>
</dbReference>
<dbReference type="PANTHER" id="PTHR24388:SF34">
    <property type="entry name" value="ZINC FINGER PROTEIN 280D"/>
    <property type="match status" value="1"/>
</dbReference>
<keyword evidence="7" id="KW-0862">Zinc</keyword>
<dbReference type="Gene3D" id="1.10.10.60">
    <property type="entry name" value="Homeodomain-like"/>
    <property type="match status" value="1"/>
</dbReference>
<dbReference type="GeneTree" id="ENSGT00940000163854"/>
<accession>A0A3B5KNF7</accession>
<dbReference type="GO" id="GO:0000981">
    <property type="term" value="F:DNA-binding transcription factor activity, RNA polymerase II-specific"/>
    <property type="evidence" value="ECO:0007669"/>
    <property type="project" value="TreeGrafter"/>
</dbReference>
<protein>
    <submittedName>
        <fullName evidence="17">Zinc finger protein 280D</fullName>
    </submittedName>
</protein>
<keyword evidence="11" id="KW-0804">Transcription</keyword>
<dbReference type="Ensembl" id="ENSTRUT00000048923.2">
    <property type="protein sequence ID" value="ENSTRUP00000057605.2"/>
    <property type="gene ID" value="ENSTRUG00000020311.2"/>
</dbReference>
<evidence type="ECO:0000313" key="17">
    <source>
        <dbReference type="Ensembl" id="ENSTRUP00000057605.2"/>
    </source>
</evidence>
<evidence type="ECO:0000256" key="5">
    <source>
        <dbReference type="ARBA" id="ARBA00022737"/>
    </source>
</evidence>
<evidence type="ECO:0000256" key="2">
    <source>
        <dbReference type="ARBA" id="ARBA00004123"/>
    </source>
</evidence>
<dbReference type="GO" id="GO:0005634">
    <property type="term" value="C:nucleus"/>
    <property type="evidence" value="ECO:0007669"/>
    <property type="project" value="UniProtKB-SubCell"/>
</dbReference>
<dbReference type="SUPFAM" id="SSF46689">
    <property type="entry name" value="Homeodomain-like"/>
    <property type="match status" value="1"/>
</dbReference>
<evidence type="ECO:0000256" key="10">
    <source>
        <dbReference type="ARBA" id="ARBA00023125"/>
    </source>
</evidence>
<evidence type="ECO:0000256" key="14">
    <source>
        <dbReference type="SAM" id="MobiDB-lite"/>
    </source>
</evidence>
<keyword evidence="12" id="KW-0539">Nucleus</keyword>
<keyword evidence="4" id="KW-0479">Metal-binding</keyword>
<dbReference type="InterPro" id="IPR050527">
    <property type="entry name" value="Snail/Krueppel_Znf"/>
</dbReference>